<dbReference type="Proteomes" id="UP000235828">
    <property type="component" value="Chromosome A"/>
</dbReference>
<reference evidence="1 2" key="1">
    <citation type="submission" date="2017-10" db="EMBL/GenBank/DDBJ databases">
        <authorList>
            <person name="Banno H."/>
            <person name="Chua N.-H."/>
        </authorList>
    </citation>
    <scope>NUCLEOTIDE SEQUENCE [LARGE SCALE GENOMIC DNA]</scope>
    <source>
        <strain evidence="1">Vibrio tapetis CECT4600</strain>
    </source>
</reference>
<dbReference type="AlphaFoldDB" id="A0A2N8Z8B3"/>
<sequence>MSHNKTAAAAGFEPLRSTLVAPGFFDPVVRGSLIFSSRQIKTALEIEPNK</sequence>
<organism evidence="1 2">
    <name type="scientific">Vibrio tapetis subsp. tapetis</name>
    <dbReference type="NCBI Taxonomy" id="1671868"/>
    <lineage>
        <taxon>Bacteria</taxon>
        <taxon>Pseudomonadati</taxon>
        <taxon>Pseudomonadota</taxon>
        <taxon>Gammaproteobacteria</taxon>
        <taxon>Vibrionales</taxon>
        <taxon>Vibrionaceae</taxon>
        <taxon>Vibrio</taxon>
    </lineage>
</organism>
<proteinExistence type="predicted"/>
<dbReference type="KEGG" id="vta:A0189"/>
<protein>
    <submittedName>
        <fullName evidence="1">Uncharacterized protein</fullName>
    </submittedName>
</protein>
<gene>
    <name evidence="1" type="ORF">VTAP4600_A0189</name>
</gene>
<keyword evidence="2" id="KW-1185">Reference proteome</keyword>
<evidence type="ECO:0000313" key="1">
    <source>
        <dbReference type="EMBL" id="SON48168.1"/>
    </source>
</evidence>
<accession>A0A2N8Z8B3</accession>
<dbReference type="EMBL" id="LT960611">
    <property type="protein sequence ID" value="SON48168.1"/>
    <property type="molecule type" value="Genomic_DNA"/>
</dbReference>
<name>A0A2N8Z8B3_9VIBR</name>
<evidence type="ECO:0000313" key="2">
    <source>
        <dbReference type="Proteomes" id="UP000235828"/>
    </source>
</evidence>